<feature type="domain" description="EAL" evidence="1">
    <location>
        <begin position="1"/>
        <end position="220"/>
    </location>
</feature>
<dbReference type="PANTHER" id="PTHR33121">
    <property type="entry name" value="CYCLIC DI-GMP PHOSPHODIESTERASE PDEF"/>
    <property type="match status" value="1"/>
</dbReference>
<dbReference type="PROSITE" id="PS50883">
    <property type="entry name" value="EAL"/>
    <property type="match status" value="1"/>
</dbReference>
<evidence type="ECO:0000259" key="1">
    <source>
        <dbReference type="PROSITE" id="PS50883"/>
    </source>
</evidence>
<dbReference type="Pfam" id="PF00563">
    <property type="entry name" value="EAL"/>
    <property type="match status" value="1"/>
</dbReference>
<comment type="caution">
    <text evidence="2">The sequence shown here is derived from an EMBL/GenBank/DDBJ whole genome shotgun (WGS) entry which is preliminary data.</text>
</comment>
<organism evidence="2 3">
    <name type="scientific">Lacticaseibacillus sharpeae JCM 1186 = DSM 20505</name>
    <dbReference type="NCBI Taxonomy" id="1291052"/>
    <lineage>
        <taxon>Bacteria</taxon>
        <taxon>Bacillati</taxon>
        <taxon>Bacillota</taxon>
        <taxon>Bacilli</taxon>
        <taxon>Lactobacillales</taxon>
        <taxon>Lactobacillaceae</taxon>
        <taxon>Lacticaseibacillus</taxon>
    </lineage>
</organism>
<evidence type="ECO:0000313" key="2">
    <source>
        <dbReference type="EMBL" id="KRM54415.1"/>
    </source>
</evidence>
<dbReference type="PATRIC" id="fig|1291052.5.peg.226"/>
<sequence>MTKYSYFAQPIENITTKHVIVYELLLREWDEQTKTWGTPAQYELDAATMLDLLKTAIKKLNDKHVSINLTNAQFADPTILHALTDFATKNMVPRQLTVELVAAPEHDLLKAMSAKYRAAGIMLAIDDVGSDNLYVDIKELLPYVNTVKFALQNMRELGETATPEEIEALNFWFNEAEAQQMLFTFEGIESEADLAIASKFGITRGQGYFFSRPLEPEQFA</sequence>
<dbReference type="SUPFAM" id="SSF141868">
    <property type="entry name" value="EAL domain-like"/>
    <property type="match status" value="1"/>
</dbReference>
<dbReference type="Proteomes" id="UP000051679">
    <property type="component" value="Unassembled WGS sequence"/>
</dbReference>
<dbReference type="Gene3D" id="3.20.20.450">
    <property type="entry name" value="EAL domain"/>
    <property type="match status" value="1"/>
</dbReference>
<name>A0A0R1ZIX3_9LACO</name>
<dbReference type="InterPro" id="IPR050706">
    <property type="entry name" value="Cyclic-di-GMP_PDE-like"/>
</dbReference>
<dbReference type="PANTHER" id="PTHR33121:SF82">
    <property type="entry name" value="SIGNAL TRANSDUCTION PROTEIN CONTAINING A EAL DOMAIN"/>
    <property type="match status" value="1"/>
</dbReference>
<keyword evidence="3" id="KW-1185">Reference proteome</keyword>
<dbReference type="InterPro" id="IPR035919">
    <property type="entry name" value="EAL_sf"/>
</dbReference>
<dbReference type="GO" id="GO:0071111">
    <property type="term" value="F:cyclic-guanylate-specific phosphodiesterase activity"/>
    <property type="evidence" value="ECO:0007669"/>
    <property type="project" value="InterPro"/>
</dbReference>
<dbReference type="STRING" id="1291052.FC18_GL000217"/>
<dbReference type="SMART" id="SM00052">
    <property type="entry name" value="EAL"/>
    <property type="match status" value="1"/>
</dbReference>
<dbReference type="OrthoDB" id="581425at2"/>
<protein>
    <submittedName>
        <fullName evidence="2">Diguanylate cyclase phosphodiesterase domain-containing protein</fullName>
    </submittedName>
</protein>
<dbReference type="RefSeq" id="WP_054680570.1">
    <property type="nucleotide sequence ID" value="NZ_AYYO01000055.1"/>
</dbReference>
<dbReference type="EMBL" id="AYYO01000055">
    <property type="protein sequence ID" value="KRM54415.1"/>
    <property type="molecule type" value="Genomic_DNA"/>
</dbReference>
<accession>A0A0R1ZIX3</accession>
<proteinExistence type="predicted"/>
<dbReference type="AlphaFoldDB" id="A0A0R1ZIX3"/>
<dbReference type="InterPro" id="IPR001633">
    <property type="entry name" value="EAL_dom"/>
</dbReference>
<dbReference type="CDD" id="cd01948">
    <property type="entry name" value="EAL"/>
    <property type="match status" value="1"/>
</dbReference>
<evidence type="ECO:0000313" key="3">
    <source>
        <dbReference type="Proteomes" id="UP000051679"/>
    </source>
</evidence>
<gene>
    <name evidence="2" type="ORF">FC18_GL000217</name>
</gene>
<reference evidence="2 3" key="1">
    <citation type="journal article" date="2015" name="Genome Announc.">
        <title>Expanding the biotechnology potential of lactobacilli through comparative genomics of 213 strains and associated genera.</title>
        <authorList>
            <person name="Sun Z."/>
            <person name="Harris H.M."/>
            <person name="McCann A."/>
            <person name="Guo C."/>
            <person name="Argimon S."/>
            <person name="Zhang W."/>
            <person name="Yang X."/>
            <person name="Jeffery I.B."/>
            <person name="Cooney J.C."/>
            <person name="Kagawa T.F."/>
            <person name="Liu W."/>
            <person name="Song Y."/>
            <person name="Salvetti E."/>
            <person name="Wrobel A."/>
            <person name="Rasinkangas P."/>
            <person name="Parkhill J."/>
            <person name="Rea M.C."/>
            <person name="O'Sullivan O."/>
            <person name="Ritari J."/>
            <person name="Douillard F.P."/>
            <person name="Paul Ross R."/>
            <person name="Yang R."/>
            <person name="Briner A.E."/>
            <person name="Felis G.E."/>
            <person name="de Vos W.M."/>
            <person name="Barrangou R."/>
            <person name="Klaenhammer T.R."/>
            <person name="Caufield P.W."/>
            <person name="Cui Y."/>
            <person name="Zhang H."/>
            <person name="O'Toole P.W."/>
        </authorList>
    </citation>
    <scope>NUCLEOTIDE SEQUENCE [LARGE SCALE GENOMIC DNA]</scope>
    <source>
        <strain evidence="2 3">DSM 20505</strain>
    </source>
</reference>